<proteinExistence type="predicted"/>
<evidence type="ECO:0000313" key="1">
    <source>
        <dbReference type="EMBL" id="QEG22232.1"/>
    </source>
</evidence>
<accession>A0A5B9PBC4</accession>
<reference evidence="1 2" key="1">
    <citation type="submission" date="2019-08" db="EMBL/GenBank/DDBJ databases">
        <title>Deep-cultivation of Planctomycetes and their phenomic and genomic characterization uncovers novel biology.</title>
        <authorList>
            <person name="Wiegand S."/>
            <person name="Jogler M."/>
            <person name="Boedeker C."/>
            <person name="Pinto D."/>
            <person name="Vollmers J."/>
            <person name="Rivas-Marin E."/>
            <person name="Kohn T."/>
            <person name="Peeters S.H."/>
            <person name="Heuer A."/>
            <person name="Rast P."/>
            <person name="Oberbeckmann S."/>
            <person name="Bunk B."/>
            <person name="Jeske O."/>
            <person name="Meyerdierks A."/>
            <person name="Storesund J.E."/>
            <person name="Kallscheuer N."/>
            <person name="Luecker S."/>
            <person name="Lage O.M."/>
            <person name="Pohl T."/>
            <person name="Merkel B.J."/>
            <person name="Hornburger P."/>
            <person name="Mueller R.-W."/>
            <person name="Bruemmer F."/>
            <person name="Labrenz M."/>
            <person name="Spormann A.M."/>
            <person name="Op den Camp H."/>
            <person name="Overmann J."/>
            <person name="Amann R."/>
            <person name="Jetten M.S.M."/>
            <person name="Mascher T."/>
            <person name="Medema M.H."/>
            <person name="Devos D.P."/>
            <person name="Kaster A.-K."/>
            <person name="Ovreas L."/>
            <person name="Rohde M."/>
            <person name="Galperin M.Y."/>
            <person name="Jogler C."/>
        </authorList>
    </citation>
    <scope>NUCLEOTIDE SEQUENCE [LARGE SCALE GENOMIC DNA]</scope>
    <source>
        <strain evidence="1 2">FC18</strain>
    </source>
</reference>
<sequence>MIFVAITFVAMSIVLEPARRQQKTVRQIQSHGGAVGFDDCQYFCIADENSLRRNLLCSACCARIPRNKYSKLENYLKQLPRLNKIIVYGDSETRNAEIESTFPDAKIVDMNQALLDLLRN</sequence>
<dbReference type="STRING" id="980251.GCA_001642875_03588"/>
<protein>
    <submittedName>
        <fullName evidence="1">Uncharacterized protein</fullName>
    </submittedName>
</protein>
<name>A0A5B9PBC4_9BACT</name>
<organism evidence="1 2">
    <name type="scientific">Mariniblastus fucicola</name>
    <dbReference type="NCBI Taxonomy" id="980251"/>
    <lineage>
        <taxon>Bacteria</taxon>
        <taxon>Pseudomonadati</taxon>
        <taxon>Planctomycetota</taxon>
        <taxon>Planctomycetia</taxon>
        <taxon>Pirellulales</taxon>
        <taxon>Pirellulaceae</taxon>
        <taxon>Mariniblastus</taxon>
    </lineage>
</organism>
<keyword evidence="2" id="KW-1185">Reference proteome</keyword>
<dbReference type="EMBL" id="CP042912">
    <property type="protein sequence ID" value="QEG22232.1"/>
    <property type="molecule type" value="Genomic_DNA"/>
</dbReference>
<gene>
    <name evidence="1" type="ORF">MFFC18_21080</name>
</gene>
<evidence type="ECO:0000313" key="2">
    <source>
        <dbReference type="Proteomes" id="UP000322214"/>
    </source>
</evidence>
<dbReference type="Proteomes" id="UP000322214">
    <property type="component" value="Chromosome"/>
</dbReference>
<dbReference type="KEGG" id="mff:MFFC18_21080"/>
<dbReference type="AlphaFoldDB" id="A0A5B9PBC4"/>